<sequence length="50" mass="5498">MQMGMPDVVCPQCKQAAEMEDVLTAQANQNVIYTCPSCGYMLRNIKTSKG</sequence>
<accession>A0AA42BR26</accession>
<comment type="caution">
    <text evidence="1">The sequence shown here is derived from an EMBL/GenBank/DDBJ whole genome shotgun (WGS) entry which is preliminary data.</text>
</comment>
<keyword evidence="2" id="KW-1185">Reference proteome</keyword>
<gene>
    <name evidence="1" type="ORF">NK662_20405</name>
</gene>
<name>A0AA42BR26_9BACI</name>
<evidence type="ECO:0008006" key="3">
    <source>
        <dbReference type="Google" id="ProtNLM"/>
    </source>
</evidence>
<proteinExistence type="predicted"/>
<protein>
    <recommendedName>
        <fullName evidence="3">TFIIS-type domain-containing protein</fullName>
    </recommendedName>
</protein>
<dbReference type="EMBL" id="JANCLT010000015">
    <property type="protein sequence ID" value="MCP8970885.1"/>
    <property type="molecule type" value="Genomic_DNA"/>
</dbReference>
<dbReference type="Proteomes" id="UP001156102">
    <property type="component" value="Unassembled WGS sequence"/>
</dbReference>
<evidence type="ECO:0000313" key="1">
    <source>
        <dbReference type="EMBL" id="MCP8970885.1"/>
    </source>
</evidence>
<dbReference type="RefSeq" id="WP_254760821.1">
    <property type="nucleotide sequence ID" value="NZ_JANCLT010000015.1"/>
</dbReference>
<evidence type="ECO:0000313" key="2">
    <source>
        <dbReference type="Proteomes" id="UP001156102"/>
    </source>
</evidence>
<organism evidence="1 2">
    <name type="scientific">Ectobacillus ponti</name>
    <dbReference type="NCBI Taxonomy" id="2961894"/>
    <lineage>
        <taxon>Bacteria</taxon>
        <taxon>Bacillati</taxon>
        <taxon>Bacillota</taxon>
        <taxon>Bacilli</taxon>
        <taxon>Bacillales</taxon>
        <taxon>Bacillaceae</taxon>
        <taxon>Ectobacillus</taxon>
    </lineage>
</organism>
<dbReference type="AlphaFoldDB" id="A0AA42BR26"/>
<reference evidence="1" key="1">
    <citation type="submission" date="2022-07" db="EMBL/GenBank/DDBJ databases">
        <authorList>
            <person name="Li W.-J."/>
            <person name="Deng Q.-Q."/>
        </authorList>
    </citation>
    <scope>NUCLEOTIDE SEQUENCE</scope>
    <source>
        <strain evidence="1">SYSU M60031</strain>
    </source>
</reference>